<comment type="caution">
    <text evidence="1">The sequence shown here is derived from an EMBL/GenBank/DDBJ whole genome shotgun (WGS) entry which is preliminary data.</text>
</comment>
<reference evidence="1 2" key="1">
    <citation type="journal article" date="2016" name="Nat. Commun.">
        <title>Thousands of microbial genomes shed light on interconnected biogeochemical processes in an aquifer system.</title>
        <authorList>
            <person name="Anantharaman K."/>
            <person name="Brown C.T."/>
            <person name="Hug L.A."/>
            <person name="Sharon I."/>
            <person name="Castelle C.J."/>
            <person name="Probst A.J."/>
            <person name="Thomas B.C."/>
            <person name="Singh A."/>
            <person name="Wilkins M.J."/>
            <person name="Karaoz U."/>
            <person name="Brodie E.L."/>
            <person name="Williams K.H."/>
            <person name="Hubbard S.S."/>
            <person name="Banfield J.F."/>
        </authorList>
    </citation>
    <scope>NUCLEOTIDE SEQUENCE [LARGE SCALE GENOMIC DNA]</scope>
</reference>
<sequence>MGKHERQLIEEAEKIIEKILNSNPLTSNDKKNRWFFHALQVAKQIKKDFTNISSAKHLGNRYDNTGDMLIISNGEKIFIEIKMSDTKSGIGTRANINQDALTENYLFVGEVKSWSGFRKEKNHDKWVDDYLDKFSRSPQKILKISNLITQREEKARYLRNLKRNKKSKDILKNIQKRDREEKLEYLNYLSVQKQDAEMIKGFFILITLGIHTKEPLVDLIKEKNFFKEVQNLFIYYANYHKGKVIVRREDTGERVNKIISKYSDFKIVFPKGLTHCKIAGIRGSKSEPLLQIVLHWKNIAQGIKTPCLNIFDLTPNN</sequence>
<proteinExistence type="predicted"/>
<accession>A0A1G2FHB3</accession>
<organism evidence="1 2">
    <name type="scientific">Candidatus Portnoybacteria bacterium RIFCSPHIGHO2_12_FULL_38_9</name>
    <dbReference type="NCBI Taxonomy" id="1801997"/>
    <lineage>
        <taxon>Bacteria</taxon>
        <taxon>Candidatus Portnoyibacteriota</taxon>
    </lineage>
</organism>
<dbReference type="Proteomes" id="UP000177061">
    <property type="component" value="Unassembled WGS sequence"/>
</dbReference>
<name>A0A1G2FHB3_9BACT</name>
<dbReference type="AlphaFoldDB" id="A0A1G2FHB3"/>
<evidence type="ECO:0000313" key="2">
    <source>
        <dbReference type="Proteomes" id="UP000177061"/>
    </source>
</evidence>
<protein>
    <submittedName>
        <fullName evidence="1">Uncharacterized protein</fullName>
    </submittedName>
</protein>
<evidence type="ECO:0000313" key="1">
    <source>
        <dbReference type="EMBL" id="OGZ37474.1"/>
    </source>
</evidence>
<gene>
    <name evidence="1" type="ORF">A3J64_00575</name>
</gene>
<dbReference type="EMBL" id="MHNB01000007">
    <property type="protein sequence ID" value="OGZ37474.1"/>
    <property type="molecule type" value="Genomic_DNA"/>
</dbReference>